<dbReference type="Proteomes" id="UP000595437">
    <property type="component" value="Chromosome 2"/>
</dbReference>
<feature type="region of interest" description="Disordered" evidence="1">
    <location>
        <begin position="1"/>
        <end position="26"/>
    </location>
</feature>
<keyword evidence="3" id="KW-1185">Reference proteome</keyword>
<evidence type="ECO:0000313" key="3">
    <source>
        <dbReference type="Proteomes" id="UP000595437"/>
    </source>
</evidence>
<name>A0A7T8KM64_CALRO</name>
<sequence length="59" mass="6749">MSYGNLASEKEIRPSGSSLHDYNSPKIRQKNLKSNLKKLQIFLKLSMALKRSPRKTKTS</sequence>
<gene>
    <name evidence="2" type="ORF">FKW44_003839</name>
</gene>
<organism evidence="2 3">
    <name type="scientific">Caligus rogercresseyi</name>
    <name type="common">Sea louse</name>
    <dbReference type="NCBI Taxonomy" id="217165"/>
    <lineage>
        <taxon>Eukaryota</taxon>
        <taxon>Metazoa</taxon>
        <taxon>Ecdysozoa</taxon>
        <taxon>Arthropoda</taxon>
        <taxon>Crustacea</taxon>
        <taxon>Multicrustacea</taxon>
        <taxon>Hexanauplia</taxon>
        <taxon>Copepoda</taxon>
        <taxon>Siphonostomatoida</taxon>
        <taxon>Caligidae</taxon>
        <taxon>Caligus</taxon>
    </lineage>
</organism>
<reference evidence="3" key="1">
    <citation type="submission" date="2021-01" db="EMBL/GenBank/DDBJ databases">
        <title>Caligus Genome Assembly.</title>
        <authorList>
            <person name="Gallardo-Escarate C."/>
        </authorList>
    </citation>
    <scope>NUCLEOTIDE SEQUENCE [LARGE SCALE GENOMIC DNA]</scope>
</reference>
<proteinExistence type="predicted"/>
<dbReference type="AlphaFoldDB" id="A0A7T8KM64"/>
<evidence type="ECO:0000256" key="1">
    <source>
        <dbReference type="SAM" id="MobiDB-lite"/>
    </source>
</evidence>
<evidence type="ECO:0000313" key="2">
    <source>
        <dbReference type="EMBL" id="QQP58499.1"/>
    </source>
</evidence>
<dbReference type="EMBL" id="CP045891">
    <property type="protein sequence ID" value="QQP58499.1"/>
    <property type="molecule type" value="Genomic_DNA"/>
</dbReference>
<accession>A0A7T8KM64</accession>
<protein>
    <submittedName>
        <fullName evidence="2">Uncharacterized protein</fullName>
    </submittedName>
</protein>